<keyword evidence="3" id="KW-1185">Reference proteome</keyword>
<reference evidence="2 3" key="1">
    <citation type="journal article" date="2006" name="Science">
        <title>Phytophthora genome sequences uncover evolutionary origins and mechanisms of pathogenesis.</title>
        <authorList>
            <person name="Tyler B.M."/>
            <person name="Tripathy S."/>
            <person name="Zhang X."/>
            <person name="Dehal P."/>
            <person name="Jiang R.H."/>
            <person name="Aerts A."/>
            <person name="Arredondo F.D."/>
            <person name="Baxter L."/>
            <person name="Bensasson D."/>
            <person name="Beynon J.L."/>
            <person name="Chapman J."/>
            <person name="Damasceno C.M."/>
            <person name="Dorrance A.E."/>
            <person name="Dou D."/>
            <person name="Dickerman A.W."/>
            <person name="Dubchak I.L."/>
            <person name="Garbelotto M."/>
            <person name="Gijzen M."/>
            <person name="Gordon S.G."/>
            <person name="Govers F."/>
            <person name="Grunwald N.J."/>
            <person name="Huang W."/>
            <person name="Ivors K.L."/>
            <person name="Jones R.W."/>
            <person name="Kamoun S."/>
            <person name="Krampis K."/>
            <person name="Lamour K.H."/>
            <person name="Lee M.K."/>
            <person name="McDonald W.H."/>
            <person name="Medina M."/>
            <person name="Meijer H.J."/>
            <person name="Nordberg E.K."/>
            <person name="Maclean D.J."/>
            <person name="Ospina-Giraldo M.D."/>
            <person name="Morris P.F."/>
            <person name="Phuntumart V."/>
            <person name="Putnam N.H."/>
            <person name="Rash S."/>
            <person name="Rose J.K."/>
            <person name="Sakihama Y."/>
            <person name="Salamov A.A."/>
            <person name="Savidor A."/>
            <person name="Scheuring C.F."/>
            <person name="Smith B.M."/>
            <person name="Sobral B.W."/>
            <person name="Terry A."/>
            <person name="Torto-Alalibo T.A."/>
            <person name="Win J."/>
            <person name="Xu Z."/>
            <person name="Zhang H."/>
            <person name="Grigoriev I.V."/>
            <person name="Rokhsar D.S."/>
            <person name="Boore J.L."/>
        </authorList>
    </citation>
    <scope>NUCLEOTIDE SEQUENCE [LARGE SCALE GENOMIC DNA]</scope>
    <source>
        <strain evidence="2 3">P6497</strain>
    </source>
</reference>
<name>G5A7I6_PHYSP</name>
<dbReference type="PANTHER" id="PTHR33876:SF4">
    <property type="entry name" value="CHLOROPLAST PROTEIN FOR GROWTH AND FERTILITY 2"/>
    <property type="match status" value="1"/>
</dbReference>
<dbReference type="InterPro" id="IPR052776">
    <property type="entry name" value="Chloro_ReproSupport/MetalTrans"/>
</dbReference>
<gene>
    <name evidence="2" type="ORF">PHYSODRAFT_339764</name>
</gene>
<dbReference type="AlphaFoldDB" id="G5A7I6"/>
<keyword evidence="1" id="KW-0812">Transmembrane</keyword>
<dbReference type="PANTHER" id="PTHR33876">
    <property type="entry name" value="UNNAMED PRODUCT"/>
    <property type="match status" value="1"/>
</dbReference>
<dbReference type="EMBL" id="JH159161">
    <property type="protein sequence ID" value="EGZ07865.1"/>
    <property type="molecule type" value="Genomic_DNA"/>
</dbReference>
<dbReference type="Proteomes" id="UP000002640">
    <property type="component" value="Unassembled WGS sequence"/>
</dbReference>
<dbReference type="RefSeq" id="XP_009536037.1">
    <property type="nucleotide sequence ID" value="XM_009537742.1"/>
</dbReference>
<evidence type="ECO:0000313" key="3">
    <source>
        <dbReference type="Proteomes" id="UP000002640"/>
    </source>
</evidence>
<evidence type="ECO:0000313" key="2">
    <source>
        <dbReference type="EMBL" id="EGZ07865.1"/>
    </source>
</evidence>
<feature type="transmembrane region" description="Helical" evidence="1">
    <location>
        <begin position="197"/>
        <end position="221"/>
    </location>
</feature>
<evidence type="ECO:0000256" key="1">
    <source>
        <dbReference type="SAM" id="Phobius"/>
    </source>
</evidence>
<feature type="transmembrane region" description="Helical" evidence="1">
    <location>
        <begin position="131"/>
        <end position="152"/>
    </location>
</feature>
<accession>G5A7I6</accession>
<dbReference type="GeneID" id="20647792"/>
<dbReference type="InParanoid" id="G5A7I6"/>
<dbReference type="KEGG" id="psoj:PHYSODRAFT_339764"/>
<organism evidence="2 3">
    <name type="scientific">Phytophthora sojae (strain P6497)</name>
    <name type="common">Soybean stem and root rot agent</name>
    <name type="synonym">Phytophthora megasperma f. sp. glycines</name>
    <dbReference type="NCBI Taxonomy" id="1094619"/>
    <lineage>
        <taxon>Eukaryota</taxon>
        <taxon>Sar</taxon>
        <taxon>Stramenopiles</taxon>
        <taxon>Oomycota</taxon>
        <taxon>Peronosporomycetes</taxon>
        <taxon>Peronosporales</taxon>
        <taxon>Peronosporaceae</taxon>
        <taxon>Phytophthora</taxon>
    </lineage>
</organism>
<protein>
    <submittedName>
        <fullName evidence="2">Uncharacterized protein</fullName>
    </submittedName>
</protein>
<keyword evidence="1" id="KW-1133">Transmembrane helix</keyword>
<keyword evidence="1" id="KW-0472">Membrane</keyword>
<feature type="transmembrane region" description="Helical" evidence="1">
    <location>
        <begin position="20"/>
        <end position="40"/>
    </location>
</feature>
<proteinExistence type="predicted"/>
<sequence>MTATFFAAGQTVDLNAVGAYLNYVVGAFMIVLGTWTPVNVRKKYLQKVKELDELPTSPSVMKSPDYRSPVTRSPASSFHLFIQSNGNHDHTHHVNRLSVVESVDLEPGKPDKTRTKCCSNLSFENPWVQKITALAVGVIHGIAGPGGILGVLPAVVLNNWLKSTAYLGSFCIASIVTMGGFAALYGEVTGRLGGSSLAMDLRVGLVSASFSFAVGIAWIVFQATGLMSGIFGE</sequence>
<feature type="transmembrane region" description="Helical" evidence="1">
    <location>
        <begin position="164"/>
        <end position="185"/>
    </location>
</feature>